<name>A0A392RLN0_9FABA</name>
<evidence type="ECO:0000313" key="2">
    <source>
        <dbReference type="EMBL" id="MCI37541.1"/>
    </source>
</evidence>
<feature type="compositionally biased region" description="Polar residues" evidence="1">
    <location>
        <begin position="1"/>
        <end position="11"/>
    </location>
</feature>
<dbReference type="EMBL" id="LXQA010245629">
    <property type="protein sequence ID" value="MCI37541.1"/>
    <property type="molecule type" value="Genomic_DNA"/>
</dbReference>
<keyword evidence="3" id="KW-1185">Reference proteome</keyword>
<feature type="compositionally biased region" description="Basic and acidic residues" evidence="1">
    <location>
        <begin position="37"/>
        <end position="58"/>
    </location>
</feature>
<evidence type="ECO:0000256" key="1">
    <source>
        <dbReference type="SAM" id="MobiDB-lite"/>
    </source>
</evidence>
<proteinExistence type="predicted"/>
<evidence type="ECO:0000313" key="3">
    <source>
        <dbReference type="Proteomes" id="UP000265520"/>
    </source>
</evidence>
<comment type="caution">
    <text evidence="2">The sequence shown here is derived from an EMBL/GenBank/DDBJ whole genome shotgun (WGS) entry which is preliminary data.</text>
</comment>
<protein>
    <submittedName>
        <fullName evidence="2">Uncharacterized protein</fullName>
    </submittedName>
</protein>
<organism evidence="2 3">
    <name type="scientific">Trifolium medium</name>
    <dbReference type="NCBI Taxonomy" id="97028"/>
    <lineage>
        <taxon>Eukaryota</taxon>
        <taxon>Viridiplantae</taxon>
        <taxon>Streptophyta</taxon>
        <taxon>Embryophyta</taxon>
        <taxon>Tracheophyta</taxon>
        <taxon>Spermatophyta</taxon>
        <taxon>Magnoliopsida</taxon>
        <taxon>eudicotyledons</taxon>
        <taxon>Gunneridae</taxon>
        <taxon>Pentapetalae</taxon>
        <taxon>rosids</taxon>
        <taxon>fabids</taxon>
        <taxon>Fabales</taxon>
        <taxon>Fabaceae</taxon>
        <taxon>Papilionoideae</taxon>
        <taxon>50 kb inversion clade</taxon>
        <taxon>NPAAA clade</taxon>
        <taxon>Hologalegina</taxon>
        <taxon>IRL clade</taxon>
        <taxon>Trifolieae</taxon>
        <taxon>Trifolium</taxon>
    </lineage>
</organism>
<feature type="region of interest" description="Disordered" evidence="1">
    <location>
        <begin position="1"/>
        <end position="69"/>
    </location>
</feature>
<dbReference type="Proteomes" id="UP000265520">
    <property type="component" value="Unassembled WGS sequence"/>
</dbReference>
<reference evidence="2 3" key="1">
    <citation type="journal article" date="2018" name="Front. Plant Sci.">
        <title>Red Clover (Trifolium pratense) and Zigzag Clover (T. medium) - A Picture of Genomic Similarities and Differences.</title>
        <authorList>
            <person name="Dluhosova J."/>
            <person name="Istvanek J."/>
            <person name="Nedelnik J."/>
            <person name="Repkova J."/>
        </authorList>
    </citation>
    <scope>NUCLEOTIDE SEQUENCE [LARGE SCALE GENOMIC DNA]</scope>
    <source>
        <strain evidence="3">cv. 10/8</strain>
        <tissue evidence="2">Leaf</tissue>
    </source>
</reference>
<sequence>MKETLSQSLTGQGLKVKLPQDCSQAGQRRNELPQAGEPDKDKDELSQACKPDKDRKEILPQAGEPDKDE</sequence>
<dbReference type="AlphaFoldDB" id="A0A392RLN0"/>
<accession>A0A392RLN0</accession>